<dbReference type="Proteomes" id="UP000253551">
    <property type="component" value="Unassembled WGS sequence"/>
</dbReference>
<evidence type="ECO:0000256" key="1">
    <source>
        <dbReference type="SAM" id="MobiDB-lite"/>
    </source>
</evidence>
<protein>
    <submittedName>
        <fullName evidence="2">Uncharacterized protein</fullName>
    </submittedName>
</protein>
<organism evidence="2 3">
    <name type="scientific">Rhizopus stolonifer</name>
    <name type="common">Rhizopus nigricans</name>
    <dbReference type="NCBI Taxonomy" id="4846"/>
    <lineage>
        <taxon>Eukaryota</taxon>
        <taxon>Fungi</taxon>
        <taxon>Fungi incertae sedis</taxon>
        <taxon>Mucoromycota</taxon>
        <taxon>Mucoromycotina</taxon>
        <taxon>Mucoromycetes</taxon>
        <taxon>Mucorales</taxon>
        <taxon>Mucorineae</taxon>
        <taxon>Rhizopodaceae</taxon>
        <taxon>Rhizopus</taxon>
    </lineage>
</organism>
<evidence type="ECO:0000313" key="3">
    <source>
        <dbReference type="Proteomes" id="UP000253551"/>
    </source>
</evidence>
<keyword evidence="3" id="KW-1185">Reference proteome</keyword>
<evidence type="ECO:0000313" key="2">
    <source>
        <dbReference type="EMBL" id="RCI02289.1"/>
    </source>
</evidence>
<gene>
    <name evidence="2" type="ORF">CU098_012297</name>
</gene>
<name>A0A367KJE6_RHIST</name>
<sequence>MLNSHTPSVTADNEYMLDLVPLSELQQGELYILKIKLVAIGLFQGTDSVDHIRWSEARQAIEHKNRYLPNNFDAYHAFDHAGNPPIHLWSKHLRMDMPFNWFSMFEEARQWQKQWHLDYWPSEVMDNIPPPPLEETNTSDHETPSTHQLDADDIHQDRPEEQNKPTPAMELQK</sequence>
<comment type="caution">
    <text evidence="2">The sequence shown here is derived from an EMBL/GenBank/DDBJ whole genome shotgun (WGS) entry which is preliminary data.</text>
</comment>
<proteinExistence type="predicted"/>
<dbReference type="EMBL" id="PJQM01001456">
    <property type="protein sequence ID" value="RCI02289.1"/>
    <property type="molecule type" value="Genomic_DNA"/>
</dbReference>
<accession>A0A367KJE6</accession>
<dbReference type="AlphaFoldDB" id="A0A367KJE6"/>
<reference evidence="2 3" key="1">
    <citation type="journal article" date="2018" name="G3 (Bethesda)">
        <title>Phylogenetic and Phylogenomic Definition of Rhizopus Species.</title>
        <authorList>
            <person name="Gryganskyi A.P."/>
            <person name="Golan J."/>
            <person name="Dolatabadi S."/>
            <person name="Mondo S."/>
            <person name="Robb S."/>
            <person name="Idnurm A."/>
            <person name="Muszewska A."/>
            <person name="Steczkiewicz K."/>
            <person name="Masonjones S."/>
            <person name="Liao H.L."/>
            <person name="Gajdeczka M.T."/>
            <person name="Anike F."/>
            <person name="Vuek A."/>
            <person name="Anishchenko I.M."/>
            <person name="Voigt K."/>
            <person name="de Hoog G.S."/>
            <person name="Smith M.E."/>
            <person name="Heitman J."/>
            <person name="Vilgalys R."/>
            <person name="Stajich J.E."/>
        </authorList>
    </citation>
    <scope>NUCLEOTIDE SEQUENCE [LARGE SCALE GENOMIC DNA]</scope>
    <source>
        <strain evidence="2 3">LSU 92-RS-03</strain>
    </source>
</reference>
<feature type="compositionally biased region" description="Basic and acidic residues" evidence="1">
    <location>
        <begin position="138"/>
        <end position="163"/>
    </location>
</feature>
<dbReference type="OrthoDB" id="2330750at2759"/>
<feature type="non-terminal residue" evidence="2">
    <location>
        <position position="173"/>
    </location>
</feature>
<feature type="region of interest" description="Disordered" evidence="1">
    <location>
        <begin position="126"/>
        <end position="173"/>
    </location>
</feature>